<organism evidence="2 3">
    <name type="scientific">Torulaspora delbrueckii</name>
    <name type="common">Yeast</name>
    <name type="synonym">Candida colliculosa</name>
    <dbReference type="NCBI Taxonomy" id="4950"/>
    <lineage>
        <taxon>Eukaryota</taxon>
        <taxon>Fungi</taxon>
        <taxon>Dikarya</taxon>
        <taxon>Ascomycota</taxon>
        <taxon>Saccharomycotina</taxon>
        <taxon>Saccharomycetes</taxon>
        <taxon>Saccharomycetales</taxon>
        <taxon>Saccharomycetaceae</taxon>
        <taxon>Torulaspora</taxon>
    </lineage>
</organism>
<accession>G8ZVM5</accession>
<protein>
    <recommendedName>
        <fullName evidence="4">Nucleoporin POM34</fullName>
    </recommendedName>
</protein>
<evidence type="ECO:0000313" key="3">
    <source>
        <dbReference type="Proteomes" id="UP000005627"/>
    </source>
</evidence>
<dbReference type="EMBL" id="HE616746">
    <property type="protein sequence ID" value="CCE92669.1"/>
    <property type="molecule type" value="Genomic_DNA"/>
</dbReference>
<dbReference type="GO" id="GO:0070762">
    <property type="term" value="C:nuclear pore transmembrane ring"/>
    <property type="evidence" value="ECO:0007669"/>
    <property type="project" value="EnsemblFungi"/>
</dbReference>
<reference evidence="2 3" key="1">
    <citation type="journal article" date="2011" name="Proc. Natl. Acad. Sci. U.S.A.">
        <title>Evolutionary erosion of yeast sex chromosomes by mating-type switching accidents.</title>
        <authorList>
            <person name="Gordon J.L."/>
            <person name="Armisen D."/>
            <person name="Proux-Wera E."/>
            <person name="Oheigeartaigh S.S."/>
            <person name="Byrne K.P."/>
            <person name="Wolfe K.H."/>
        </authorList>
    </citation>
    <scope>NUCLEOTIDE SEQUENCE [LARGE SCALE GENOMIC DNA]</scope>
    <source>
        <strain evidence="3">ATCC 10662 / CBS 1146 / NBRC 0425 / NCYC 2629 / NRRL Y-866</strain>
    </source>
</reference>
<dbReference type="FunCoup" id="G8ZVM5">
    <property type="interactions" value="129"/>
</dbReference>
<evidence type="ECO:0008006" key="4">
    <source>
        <dbReference type="Google" id="ProtNLM"/>
    </source>
</evidence>
<sequence>MEESVGNAYATPVRPVSREQFRSLRQKMVKESPGLYRNKVLSDPSLRTTLQSKSAPLIPNHREEIAEKDEVEETNDESSLGNFESPVLRQLASRTVNKELETQIIVTNLITLSIWDLVTKFSKIFLDYSPIGRRVLEFVHERFWKWKLGIWVYKFHRERPTLARLMTWSSLDTLLHIVVAYNVVASLWRLFSRVKVDDLNLTKSQKELLGLDSLQSASAPTISKPHVILDQGKPVAKPDELRESGESVPATPYLFKSLETPLKAKQREQRQQIDLQRQGLGTTVSKINAFGSNFNKIESTSGLNGYIPSSKYAYMMSSPSPRKRM</sequence>
<name>G8ZVM5_TORDE</name>
<dbReference type="GO" id="GO:0005640">
    <property type="term" value="C:nuclear outer membrane"/>
    <property type="evidence" value="ECO:0007669"/>
    <property type="project" value="EnsemblFungi"/>
</dbReference>
<dbReference type="STRING" id="1076872.G8ZVM5"/>
<evidence type="ECO:0000256" key="1">
    <source>
        <dbReference type="SAM" id="MobiDB-lite"/>
    </source>
</evidence>
<proteinExistence type="predicted"/>
<dbReference type="RefSeq" id="XP_003681880.1">
    <property type="nucleotide sequence ID" value="XM_003681832.1"/>
</dbReference>
<dbReference type="GO" id="GO:0006999">
    <property type="term" value="P:nuclear pore organization"/>
    <property type="evidence" value="ECO:0007669"/>
    <property type="project" value="EnsemblFungi"/>
</dbReference>
<dbReference type="eggNOG" id="ENOG502S0GN">
    <property type="taxonomic scope" value="Eukaryota"/>
</dbReference>
<dbReference type="OrthoDB" id="4035020at2759"/>
<dbReference type="Pfam" id="PF08058">
    <property type="entry name" value="NPCC"/>
    <property type="match status" value="1"/>
</dbReference>
<feature type="region of interest" description="Disordered" evidence="1">
    <location>
        <begin position="57"/>
        <end position="81"/>
    </location>
</feature>
<feature type="compositionally biased region" description="Acidic residues" evidence="1">
    <location>
        <begin position="66"/>
        <end position="76"/>
    </location>
</feature>
<dbReference type="GO" id="GO:0006606">
    <property type="term" value="P:protein import into nucleus"/>
    <property type="evidence" value="ECO:0007669"/>
    <property type="project" value="EnsemblFungi"/>
</dbReference>
<dbReference type="GO" id="GO:0030474">
    <property type="term" value="P:spindle pole body duplication"/>
    <property type="evidence" value="ECO:0007669"/>
    <property type="project" value="EnsemblFungi"/>
</dbReference>
<evidence type="ECO:0000313" key="2">
    <source>
        <dbReference type="EMBL" id="CCE92669.1"/>
    </source>
</evidence>
<dbReference type="InterPro" id="IPR012578">
    <property type="entry name" value="Nucl_pore_cmplx"/>
</dbReference>
<dbReference type="Proteomes" id="UP000005627">
    <property type="component" value="Chromosome 5"/>
</dbReference>
<dbReference type="InParanoid" id="G8ZVM5"/>
<dbReference type="GeneID" id="11504070"/>
<dbReference type="PANTHER" id="PTHR28003:SF1">
    <property type="entry name" value="NUCLEOPORIN POM34"/>
    <property type="match status" value="1"/>
</dbReference>
<dbReference type="AlphaFoldDB" id="G8ZVM5"/>
<keyword evidence="3" id="KW-1185">Reference proteome</keyword>
<dbReference type="PANTHER" id="PTHR28003">
    <property type="entry name" value="NUCLEOPORIN POM34"/>
    <property type="match status" value="1"/>
</dbReference>
<dbReference type="KEGG" id="tdl:TDEL_0E04260"/>
<gene>
    <name evidence="2" type="primary">TDEL0E04260</name>
    <name evidence="2" type="ORF">TDEL_0E04260</name>
</gene>
<dbReference type="HOGENOM" id="CLU_043443_0_0_1"/>